<dbReference type="RefSeq" id="XP_046065634.1">
    <property type="nucleotide sequence ID" value="XM_046217643.1"/>
</dbReference>
<proteinExistence type="predicted"/>
<gene>
    <name evidence="1" type="ORF">BGW36DRAFT_392000</name>
</gene>
<evidence type="ECO:0000313" key="1">
    <source>
        <dbReference type="EMBL" id="KAH8689208.1"/>
    </source>
</evidence>
<dbReference type="Proteomes" id="UP001201262">
    <property type="component" value="Unassembled WGS sequence"/>
</dbReference>
<sequence length="139" mass="15796">MCTANEDDNKYPSEIQTMCAKCHTKSLDKTPRWTKGNPTFYVIREANCDGCNQREATLRVTRAKSPFIPVNPALAYVDRKVLQSFHDRWSDYNKETRLALMGTLEPSSMHGGNRARKFQKDTARENLNYTSALAASESD</sequence>
<dbReference type="EMBL" id="JAJTJA010000016">
    <property type="protein sequence ID" value="KAH8689208.1"/>
    <property type="molecule type" value="Genomic_DNA"/>
</dbReference>
<evidence type="ECO:0000313" key="2">
    <source>
        <dbReference type="Proteomes" id="UP001201262"/>
    </source>
</evidence>
<comment type="caution">
    <text evidence="1">The sequence shown here is derived from an EMBL/GenBank/DDBJ whole genome shotgun (WGS) entry which is preliminary data.</text>
</comment>
<organism evidence="1 2">
    <name type="scientific">Talaromyces proteolyticus</name>
    <dbReference type="NCBI Taxonomy" id="1131652"/>
    <lineage>
        <taxon>Eukaryota</taxon>
        <taxon>Fungi</taxon>
        <taxon>Dikarya</taxon>
        <taxon>Ascomycota</taxon>
        <taxon>Pezizomycotina</taxon>
        <taxon>Eurotiomycetes</taxon>
        <taxon>Eurotiomycetidae</taxon>
        <taxon>Eurotiales</taxon>
        <taxon>Trichocomaceae</taxon>
        <taxon>Talaromyces</taxon>
        <taxon>Talaromyces sect. Bacilispori</taxon>
    </lineage>
</organism>
<accession>A0AAD4PUE3</accession>
<keyword evidence="2" id="KW-1185">Reference proteome</keyword>
<name>A0AAD4PUE3_9EURO</name>
<protein>
    <submittedName>
        <fullName evidence="1">Uncharacterized protein</fullName>
    </submittedName>
</protein>
<dbReference type="GeneID" id="70247930"/>
<reference evidence="1" key="1">
    <citation type="submission" date="2021-12" db="EMBL/GenBank/DDBJ databases">
        <title>Convergent genome expansion in fungi linked to evolution of root-endophyte symbiosis.</title>
        <authorList>
            <consortium name="DOE Joint Genome Institute"/>
            <person name="Ke Y.-H."/>
            <person name="Bonito G."/>
            <person name="Liao H.-L."/>
            <person name="Looney B."/>
            <person name="Rojas-Flechas A."/>
            <person name="Nash J."/>
            <person name="Hameed K."/>
            <person name="Schadt C."/>
            <person name="Martin F."/>
            <person name="Crous P.W."/>
            <person name="Miettinen O."/>
            <person name="Magnuson J.K."/>
            <person name="Labbe J."/>
            <person name="Jacobson D."/>
            <person name="Doktycz M.J."/>
            <person name="Veneault-Fourrey C."/>
            <person name="Kuo A."/>
            <person name="Mondo S."/>
            <person name="Calhoun S."/>
            <person name="Riley R."/>
            <person name="Ohm R."/>
            <person name="LaButti K."/>
            <person name="Andreopoulos B."/>
            <person name="Pangilinan J."/>
            <person name="Nolan M."/>
            <person name="Tritt A."/>
            <person name="Clum A."/>
            <person name="Lipzen A."/>
            <person name="Daum C."/>
            <person name="Barry K."/>
            <person name="Grigoriev I.V."/>
            <person name="Vilgalys R."/>
        </authorList>
    </citation>
    <scope>NUCLEOTIDE SEQUENCE</scope>
    <source>
        <strain evidence="1">PMI_201</strain>
    </source>
</reference>
<dbReference type="AlphaFoldDB" id="A0AAD4PUE3"/>